<evidence type="ECO:0000256" key="1">
    <source>
        <dbReference type="ARBA" id="ARBA00004651"/>
    </source>
</evidence>
<feature type="domain" description="G-protein coupled receptors family 3 profile" evidence="14">
    <location>
        <begin position="317"/>
        <end position="583"/>
    </location>
</feature>
<keyword evidence="6 12" id="KW-1133">Transmembrane helix</keyword>
<evidence type="ECO:0000256" key="7">
    <source>
        <dbReference type="ARBA" id="ARBA00023040"/>
    </source>
</evidence>
<dbReference type="RefSeq" id="XP_021010018.1">
    <property type="nucleotide sequence ID" value="XM_021154359.1"/>
</dbReference>
<dbReference type="InterPro" id="IPR000068">
    <property type="entry name" value="GPCR_3_Ca_sens_rcpt-rel"/>
</dbReference>
<evidence type="ECO:0000256" key="2">
    <source>
        <dbReference type="ARBA" id="ARBA00007242"/>
    </source>
</evidence>
<dbReference type="AlphaFoldDB" id="A0A6P5P1M3"/>
<comment type="similarity">
    <text evidence="2">Belongs to the G-protein coupled receptor 3 family.</text>
</comment>
<evidence type="ECO:0000313" key="16">
    <source>
        <dbReference type="RefSeq" id="XP_021010018.1"/>
    </source>
</evidence>
<evidence type="ECO:0000259" key="14">
    <source>
        <dbReference type="PROSITE" id="PS50259"/>
    </source>
</evidence>
<evidence type="ECO:0000256" key="9">
    <source>
        <dbReference type="ARBA" id="ARBA00023170"/>
    </source>
</evidence>
<feature type="transmembrane region" description="Helical" evidence="12">
    <location>
        <begin position="387"/>
        <end position="404"/>
    </location>
</feature>
<comment type="subcellular location">
    <subcellularLocation>
        <location evidence="1">Cell membrane</location>
        <topology evidence="1">Multi-pass membrane protein</topology>
    </subcellularLocation>
</comment>
<keyword evidence="3" id="KW-1003">Cell membrane</keyword>
<dbReference type="SUPFAM" id="SSF53822">
    <property type="entry name" value="Periplasmic binding protein-like I"/>
    <property type="match status" value="2"/>
</dbReference>
<evidence type="ECO:0000256" key="11">
    <source>
        <dbReference type="ARBA" id="ARBA00023224"/>
    </source>
</evidence>
<keyword evidence="15" id="KW-1185">Reference proteome</keyword>
<dbReference type="CDD" id="cd15283">
    <property type="entry name" value="7tmC_V2R_pheromone"/>
    <property type="match status" value="1"/>
</dbReference>
<keyword evidence="10" id="KW-0325">Glycoprotein</keyword>
<evidence type="ECO:0000256" key="12">
    <source>
        <dbReference type="SAM" id="Phobius"/>
    </source>
</evidence>
<name>A0A6P5P1M3_MUSCR</name>
<proteinExistence type="inferred from homology"/>
<dbReference type="PANTHER" id="PTHR24061:SF436">
    <property type="entry name" value="EC2-V2R PHEROMONE RECEPTOR PROTEIN-RELATED"/>
    <property type="match status" value="1"/>
</dbReference>
<dbReference type="GO" id="GO:0004930">
    <property type="term" value="F:G protein-coupled receptor activity"/>
    <property type="evidence" value="ECO:0007669"/>
    <property type="project" value="UniProtKB-KW"/>
</dbReference>
<evidence type="ECO:0000256" key="3">
    <source>
        <dbReference type="ARBA" id="ARBA00022475"/>
    </source>
</evidence>
<keyword evidence="5 13" id="KW-0732">Signal</keyword>
<dbReference type="InterPro" id="IPR038550">
    <property type="entry name" value="GPCR_3_9-Cys_sf"/>
</dbReference>
<dbReference type="Gene3D" id="2.10.50.30">
    <property type="entry name" value="GPCR, family 3, nine cysteines domain"/>
    <property type="match status" value="1"/>
</dbReference>
<keyword evidence="11" id="KW-0807">Transducer</keyword>
<keyword evidence="7" id="KW-0297">G-protein coupled receptor</keyword>
<protein>
    <submittedName>
        <fullName evidence="16">Vomeronasal type-2 receptor 116-like</fullName>
    </submittedName>
</protein>
<feature type="transmembrane region" description="Helical" evidence="12">
    <location>
        <begin position="484"/>
        <end position="501"/>
    </location>
</feature>
<keyword evidence="8 12" id="KW-0472">Membrane</keyword>
<reference evidence="16" key="1">
    <citation type="submission" date="2025-08" db="UniProtKB">
        <authorList>
            <consortium name="RefSeq"/>
        </authorList>
    </citation>
    <scope>IDENTIFICATION</scope>
</reference>
<feature type="signal peptide" evidence="13">
    <location>
        <begin position="1"/>
        <end position="18"/>
    </location>
</feature>
<feature type="transmembrane region" description="Helical" evidence="12">
    <location>
        <begin position="321"/>
        <end position="342"/>
    </location>
</feature>
<evidence type="ECO:0000256" key="10">
    <source>
        <dbReference type="ARBA" id="ARBA00023180"/>
    </source>
</evidence>
<dbReference type="GeneID" id="110287845"/>
<keyword evidence="9" id="KW-0675">Receptor</keyword>
<keyword evidence="4 12" id="KW-0812">Transmembrane</keyword>
<feature type="chain" id="PRO_5027828674" evidence="13">
    <location>
        <begin position="19"/>
        <end position="585"/>
    </location>
</feature>
<evidence type="ECO:0000313" key="15">
    <source>
        <dbReference type="Proteomes" id="UP000515126"/>
    </source>
</evidence>
<evidence type="ECO:0000256" key="4">
    <source>
        <dbReference type="ARBA" id="ARBA00022692"/>
    </source>
</evidence>
<feature type="transmembrane region" description="Helical" evidence="12">
    <location>
        <begin position="513"/>
        <end position="533"/>
    </location>
</feature>
<dbReference type="FunFam" id="2.10.50.30:FF:000002">
    <property type="entry name" value="Vomeronasal 2 receptor, h1"/>
    <property type="match status" value="1"/>
</dbReference>
<accession>A0A6P5P1M3</accession>
<evidence type="ECO:0000256" key="8">
    <source>
        <dbReference type="ARBA" id="ARBA00023136"/>
    </source>
</evidence>
<dbReference type="PRINTS" id="PR01535">
    <property type="entry name" value="VOMERONASL2R"/>
</dbReference>
<sequence length="585" mass="66735">MLLLVGVFFLLKIQLLMANYIDSTCFWRLHMNEVNDKDLDQTCSFILGAVQMPMEKDYFKETLNVLKTTKTHKYALALAFSIDEINRNPELLPNMSLSIKYNLGHCDGKTMTNTADFLDQKKYKPIPNYFCNEETMCSFLLTGPDMTTSLYFQMFLDIFLSPHWKYFNCEDSACNCKILMNFSSNAILDWLIQQKFDITLSVGSQNISVYAMAHALHETNLQSVDNQAIENWKISRYPCFKMPSSVCSVDCGPGFRRSWKERVAACCFICSLCPENEISNDTNMDHCVKCPEYQYANKEKNKCIQKTVVFLSYEDPLGMDLALIAFCFSALTALVLCAFVKHHDTPIVKANNRILSYLLLMSLMFCFLCSFFFIGHPNRTTCVLQQITIKIVFTVAFSTVLAKKKKIIVILVLKFTGPRRRLRNILLSGATNYIIPICSLFQCILCAIWLAVSPPFVDIDVHSEHGNIILICSKGSVTAFYCELGYLACLALGSFTVAFLARNLPDRFNEAKFLTFSMLVFFSFWVTFLPVYHSTKGKVMVAVEIFSILVSSAGILGYIFAPKIYIIFMRPERNSVQKIRYKSHS</sequence>
<dbReference type="Pfam" id="PF07562">
    <property type="entry name" value="NCD3G"/>
    <property type="match status" value="1"/>
</dbReference>
<evidence type="ECO:0000256" key="13">
    <source>
        <dbReference type="SAM" id="SignalP"/>
    </source>
</evidence>
<feature type="transmembrane region" description="Helical" evidence="12">
    <location>
        <begin position="539"/>
        <end position="561"/>
    </location>
</feature>
<dbReference type="PANTHER" id="PTHR24061">
    <property type="entry name" value="CALCIUM-SENSING RECEPTOR-RELATED"/>
    <property type="match status" value="1"/>
</dbReference>
<feature type="transmembrane region" description="Helical" evidence="12">
    <location>
        <begin position="354"/>
        <end position="375"/>
    </location>
</feature>
<dbReference type="Proteomes" id="UP000515126">
    <property type="component" value="Unplaced"/>
</dbReference>
<dbReference type="KEGG" id="mcal:110287845"/>
<dbReference type="InterPro" id="IPR011500">
    <property type="entry name" value="GPCR_3_9-Cys_dom"/>
</dbReference>
<evidence type="ECO:0000256" key="5">
    <source>
        <dbReference type="ARBA" id="ARBA00022729"/>
    </source>
</evidence>
<dbReference type="InterPro" id="IPR004073">
    <property type="entry name" value="GPCR_3_vmron_rcpt_2"/>
</dbReference>
<feature type="transmembrane region" description="Helical" evidence="12">
    <location>
        <begin position="425"/>
        <end position="452"/>
    </location>
</feature>
<evidence type="ECO:0000256" key="6">
    <source>
        <dbReference type="ARBA" id="ARBA00022989"/>
    </source>
</evidence>
<dbReference type="InterPro" id="IPR017978">
    <property type="entry name" value="GPCR_3_C"/>
</dbReference>
<dbReference type="Pfam" id="PF00003">
    <property type="entry name" value="7tm_3"/>
    <property type="match status" value="1"/>
</dbReference>
<organism evidence="15 16">
    <name type="scientific">Mus caroli</name>
    <name type="common">Ryukyu mouse</name>
    <name type="synonym">Ricefield mouse</name>
    <dbReference type="NCBI Taxonomy" id="10089"/>
    <lineage>
        <taxon>Eukaryota</taxon>
        <taxon>Metazoa</taxon>
        <taxon>Chordata</taxon>
        <taxon>Craniata</taxon>
        <taxon>Vertebrata</taxon>
        <taxon>Euteleostomi</taxon>
        <taxon>Mammalia</taxon>
        <taxon>Eutheria</taxon>
        <taxon>Euarchontoglires</taxon>
        <taxon>Glires</taxon>
        <taxon>Rodentia</taxon>
        <taxon>Myomorpha</taxon>
        <taxon>Muroidea</taxon>
        <taxon>Muridae</taxon>
        <taxon>Murinae</taxon>
        <taxon>Mus</taxon>
        <taxon>Mus</taxon>
    </lineage>
</organism>
<dbReference type="PROSITE" id="PS50259">
    <property type="entry name" value="G_PROTEIN_RECEP_F3_4"/>
    <property type="match status" value="1"/>
</dbReference>
<gene>
    <name evidence="16" type="primary">LOC110287845</name>
</gene>
<dbReference type="GO" id="GO:0005886">
    <property type="term" value="C:plasma membrane"/>
    <property type="evidence" value="ECO:0007669"/>
    <property type="project" value="UniProtKB-SubCell"/>
</dbReference>
<dbReference type="Gene3D" id="3.40.50.2300">
    <property type="match status" value="1"/>
</dbReference>
<dbReference type="InterPro" id="IPR028082">
    <property type="entry name" value="Peripla_BP_I"/>
</dbReference>